<feature type="non-terminal residue" evidence="1">
    <location>
        <position position="1"/>
    </location>
</feature>
<dbReference type="EMBL" id="BART01023940">
    <property type="protein sequence ID" value="GAG98605.1"/>
    <property type="molecule type" value="Genomic_DNA"/>
</dbReference>
<evidence type="ECO:0000313" key="1">
    <source>
        <dbReference type="EMBL" id="GAG98605.1"/>
    </source>
</evidence>
<sequence>TYQPFLHLEHKGVARKSALLSFGHKFPITDDMVGRHLFDDRPQFWNRDLPIGASYEEFSAAGEKLIHSLLAHAHERGMECVMPAYPTEFPPEFKELLSDSQPVHQLESVTIVPGESTAPDDPQLTELAEVVLQTTVNTYPEMDYLLLRMPEFRQWEGTYEQAWQALDAKYGISQVTSLSEVLAAAGRRPGIASERALAEVKGDIVMLRFYDRLLTECRPLADSKRRQGTTTR</sequence>
<name>X1BU85_9ZZZZ</name>
<dbReference type="AlphaFoldDB" id="X1BU85"/>
<reference evidence="1" key="1">
    <citation type="journal article" date="2014" name="Front. Microbiol.">
        <title>High frequency of phylogenetically diverse reductive dehalogenase-homologous genes in deep subseafloor sedimentary metagenomes.</title>
        <authorList>
            <person name="Kawai M."/>
            <person name="Futagami T."/>
            <person name="Toyoda A."/>
            <person name="Takaki Y."/>
            <person name="Nishi S."/>
            <person name="Hori S."/>
            <person name="Arai W."/>
            <person name="Tsubouchi T."/>
            <person name="Morono Y."/>
            <person name="Uchiyama I."/>
            <person name="Ito T."/>
            <person name="Fujiyama A."/>
            <person name="Inagaki F."/>
            <person name="Takami H."/>
        </authorList>
    </citation>
    <scope>NUCLEOTIDE SEQUENCE</scope>
    <source>
        <strain evidence="1">Expedition CK06-06</strain>
    </source>
</reference>
<proteinExistence type="predicted"/>
<organism evidence="1">
    <name type="scientific">marine sediment metagenome</name>
    <dbReference type="NCBI Taxonomy" id="412755"/>
    <lineage>
        <taxon>unclassified sequences</taxon>
        <taxon>metagenomes</taxon>
        <taxon>ecological metagenomes</taxon>
    </lineage>
</organism>
<gene>
    <name evidence="1" type="ORF">S01H4_43398</name>
</gene>
<protein>
    <submittedName>
        <fullName evidence="1">Uncharacterized protein</fullName>
    </submittedName>
</protein>
<comment type="caution">
    <text evidence="1">The sequence shown here is derived from an EMBL/GenBank/DDBJ whole genome shotgun (WGS) entry which is preliminary data.</text>
</comment>
<accession>X1BU85</accession>